<dbReference type="SUPFAM" id="SSF53335">
    <property type="entry name" value="S-adenosyl-L-methionine-dependent methyltransferases"/>
    <property type="match status" value="1"/>
</dbReference>
<evidence type="ECO:0000313" key="1">
    <source>
        <dbReference type="EMBL" id="OGI92268.1"/>
    </source>
</evidence>
<dbReference type="Proteomes" id="UP000179381">
    <property type="component" value="Unassembled WGS sequence"/>
</dbReference>
<accession>A0A1F6XE34</accession>
<dbReference type="Pfam" id="PF13578">
    <property type="entry name" value="Methyltransf_24"/>
    <property type="match status" value="1"/>
</dbReference>
<dbReference type="EMBL" id="MFVH01000014">
    <property type="protein sequence ID" value="OGI92268.1"/>
    <property type="molecule type" value="Genomic_DNA"/>
</dbReference>
<dbReference type="Gene3D" id="3.40.50.150">
    <property type="entry name" value="Vaccinia Virus protein VP39"/>
    <property type="match status" value="1"/>
</dbReference>
<comment type="caution">
    <text evidence="1">The sequence shown here is derived from an EMBL/GenBank/DDBJ whole genome shotgun (WGS) entry which is preliminary data.</text>
</comment>
<evidence type="ECO:0000313" key="2">
    <source>
        <dbReference type="Proteomes" id="UP000179381"/>
    </source>
</evidence>
<evidence type="ECO:0008006" key="3">
    <source>
        <dbReference type="Google" id="ProtNLM"/>
    </source>
</evidence>
<dbReference type="InterPro" id="IPR029063">
    <property type="entry name" value="SAM-dependent_MTases_sf"/>
</dbReference>
<name>A0A1F6XE34_9BACT</name>
<organism evidence="1 2">
    <name type="scientific">Candidatus Nomurabacteria bacterium RIFCSPLOWO2_01_FULL_46_18</name>
    <dbReference type="NCBI Taxonomy" id="1801783"/>
    <lineage>
        <taxon>Bacteria</taxon>
        <taxon>Candidatus Nomuraibacteriota</taxon>
    </lineage>
</organism>
<sequence length="206" mass="23811">MGIRASFYLFRKLTADLSEWIRYRIHLYKNEPYFGRILAASGMSHRRTPMQKLMELEVKNHTFFRILEIGSWAGASALLWAKAIKDSGIGGIVFCVDPWRPYMNQKNIGNIKIGKYQKIERALGEGKIYKLFLHNIKAAGYSDIIKPLRFSSDEILPVLRGGEFNLVYIDGDHSYSQVIKDLENCRRLLVGGVLYAEMIWNCRETR</sequence>
<gene>
    <name evidence="1" type="ORF">A2933_00845</name>
</gene>
<reference evidence="1 2" key="1">
    <citation type="journal article" date="2016" name="Nat. Commun.">
        <title>Thousands of microbial genomes shed light on interconnected biogeochemical processes in an aquifer system.</title>
        <authorList>
            <person name="Anantharaman K."/>
            <person name="Brown C.T."/>
            <person name="Hug L.A."/>
            <person name="Sharon I."/>
            <person name="Castelle C.J."/>
            <person name="Probst A.J."/>
            <person name="Thomas B.C."/>
            <person name="Singh A."/>
            <person name="Wilkins M.J."/>
            <person name="Karaoz U."/>
            <person name="Brodie E.L."/>
            <person name="Williams K.H."/>
            <person name="Hubbard S.S."/>
            <person name="Banfield J.F."/>
        </authorList>
    </citation>
    <scope>NUCLEOTIDE SEQUENCE [LARGE SCALE GENOMIC DNA]</scope>
</reference>
<proteinExistence type="predicted"/>
<protein>
    <recommendedName>
        <fullName evidence="3">Class I SAM-dependent methyltransferase</fullName>
    </recommendedName>
</protein>
<dbReference type="AlphaFoldDB" id="A0A1F6XE34"/>